<proteinExistence type="predicted"/>
<protein>
    <recommendedName>
        <fullName evidence="3">Small CPxCG-related zinc finger protein</fullName>
    </recommendedName>
</protein>
<dbReference type="EMBL" id="FNKQ01000003">
    <property type="protein sequence ID" value="SDQ72668.1"/>
    <property type="molecule type" value="Genomic_DNA"/>
</dbReference>
<reference evidence="2" key="1">
    <citation type="submission" date="2016-10" db="EMBL/GenBank/DDBJ databases">
        <authorList>
            <person name="Varghese N."/>
            <person name="Submissions S."/>
        </authorList>
    </citation>
    <scope>NUCLEOTIDE SEQUENCE [LARGE SCALE GENOMIC DNA]</scope>
    <source>
        <strain evidence="2">CGMCC 1.12397</strain>
    </source>
</reference>
<dbReference type="RefSeq" id="WP_175454435.1">
    <property type="nucleotide sequence ID" value="NZ_FNKQ01000003.1"/>
</dbReference>
<evidence type="ECO:0000313" key="2">
    <source>
        <dbReference type="Proteomes" id="UP000199289"/>
    </source>
</evidence>
<name>A0A1H1D905_9EURY</name>
<dbReference type="Proteomes" id="UP000199289">
    <property type="component" value="Unassembled WGS sequence"/>
</dbReference>
<dbReference type="AlphaFoldDB" id="A0A1H1D905"/>
<evidence type="ECO:0000313" key="1">
    <source>
        <dbReference type="EMBL" id="SDQ72668.1"/>
    </source>
</evidence>
<dbReference type="InterPro" id="IPR055981">
    <property type="entry name" value="DUF7559"/>
</dbReference>
<evidence type="ECO:0008006" key="3">
    <source>
        <dbReference type="Google" id="ProtNLM"/>
    </source>
</evidence>
<gene>
    <name evidence="1" type="ORF">SAMN05216278_2279</name>
</gene>
<accession>A0A1H1D905</accession>
<organism evidence="1 2">
    <name type="scientific">Halopelagius longus</name>
    <dbReference type="NCBI Taxonomy" id="1236180"/>
    <lineage>
        <taxon>Archaea</taxon>
        <taxon>Methanobacteriati</taxon>
        <taxon>Methanobacteriota</taxon>
        <taxon>Stenosarchaea group</taxon>
        <taxon>Halobacteria</taxon>
        <taxon>Halobacteriales</taxon>
        <taxon>Haloferacaceae</taxon>
    </lineage>
</organism>
<dbReference type="Pfam" id="PF24440">
    <property type="entry name" value="DUF7559"/>
    <property type="match status" value="1"/>
</dbReference>
<sequence>MPATLEVKCTNGDCEMDMFELHYTYDMPDDVGVEDFVCPYCQESRPLEEIQL</sequence>
<dbReference type="OrthoDB" id="189643at2157"/>